<accession>A0A1M5IS74</accession>
<feature type="transmembrane region" description="Helical" evidence="9">
    <location>
        <begin position="189"/>
        <end position="210"/>
    </location>
</feature>
<sequence length="289" mass="29152">MSWVNAVVQGVLLGGLYALVAAGLSLVFGVMRIVNLAHGVLAVVAAYGALVLGRALGLHPFLALLLVVPAMAAIGYLLQRGLLDRALRGGELAPLLVTFGLAIVLQNVLLEAFSADNQRLSVGALGTSGVRIADGLSIGWFPLLAALTGVAVIAGLGRFLARTRTGRAMRAASDDPEAARLMGVDDRRIYAVATALALATVAVAGVFLGARSTFDPAAGATTLIFAFEAVVIGGLGSLWGTLAGGIVLGVAQGLGAAVDPAYGVLAGHLVFLAVLAVKPRGLFPSAVTA</sequence>
<dbReference type="STRING" id="1070870.SAMN05444351_2185"/>
<evidence type="ECO:0000256" key="5">
    <source>
        <dbReference type="ARBA" id="ARBA00022970"/>
    </source>
</evidence>
<protein>
    <submittedName>
        <fullName evidence="10">Amino acid/amide ABC transporter membrane protein 1, HAAT family</fullName>
    </submittedName>
</protein>
<dbReference type="RefSeq" id="WP_073420152.1">
    <property type="nucleotide sequence ID" value="NZ_FQVX01000002.1"/>
</dbReference>
<reference evidence="10 11" key="1">
    <citation type="submission" date="2016-11" db="EMBL/GenBank/DDBJ databases">
        <authorList>
            <person name="Jaros S."/>
            <person name="Januszkiewicz K."/>
            <person name="Wedrychowicz H."/>
        </authorList>
    </citation>
    <scope>NUCLEOTIDE SEQUENCE [LARGE SCALE GENOMIC DNA]</scope>
    <source>
        <strain evidence="10 11">DSM 45408</strain>
    </source>
</reference>
<keyword evidence="3" id="KW-1003">Cell membrane</keyword>
<dbReference type="InterPro" id="IPR052157">
    <property type="entry name" value="BCAA_transport_permease"/>
</dbReference>
<dbReference type="EMBL" id="FQVX01000002">
    <property type="protein sequence ID" value="SHG30820.1"/>
    <property type="molecule type" value="Genomic_DNA"/>
</dbReference>
<evidence type="ECO:0000313" key="10">
    <source>
        <dbReference type="EMBL" id="SHG30820.1"/>
    </source>
</evidence>
<evidence type="ECO:0000256" key="1">
    <source>
        <dbReference type="ARBA" id="ARBA00004651"/>
    </source>
</evidence>
<evidence type="ECO:0000256" key="9">
    <source>
        <dbReference type="SAM" id="Phobius"/>
    </source>
</evidence>
<feature type="transmembrane region" description="Helical" evidence="9">
    <location>
        <begin position="58"/>
        <end position="78"/>
    </location>
</feature>
<feature type="transmembrane region" description="Helical" evidence="9">
    <location>
        <begin position="6"/>
        <end position="26"/>
    </location>
</feature>
<evidence type="ECO:0000313" key="11">
    <source>
        <dbReference type="Proteomes" id="UP000184471"/>
    </source>
</evidence>
<dbReference type="Proteomes" id="UP000184471">
    <property type="component" value="Unassembled WGS sequence"/>
</dbReference>
<dbReference type="GO" id="GO:0005886">
    <property type="term" value="C:plasma membrane"/>
    <property type="evidence" value="ECO:0007669"/>
    <property type="project" value="UniProtKB-SubCell"/>
</dbReference>
<comment type="subcellular location">
    <subcellularLocation>
        <location evidence="1">Cell membrane</location>
        <topology evidence="1">Multi-pass membrane protein</topology>
    </subcellularLocation>
</comment>
<keyword evidence="7 9" id="KW-0472">Membrane</keyword>
<dbReference type="InterPro" id="IPR001851">
    <property type="entry name" value="ABC_transp_permease"/>
</dbReference>
<evidence type="ECO:0000256" key="7">
    <source>
        <dbReference type="ARBA" id="ARBA00023136"/>
    </source>
</evidence>
<evidence type="ECO:0000256" key="6">
    <source>
        <dbReference type="ARBA" id="ARBA00022989"/>
    </source>
</evidence>
<evidence type="ECO:0000256" key="3">
    <source>
        <dbReference type="ARBA" id="ARBA00022475"/>
    </source>
</evidence>
<dbReference type="PANTHER" id="PTHR11795:SF445">
    <property type="entry name" value="AMINO ACID ABC TRANSPORTER PERMEASE PROTEIN"/>
    <property type="match status" value="1"/>
</dbReference>
<evidence type="ECO:0000256" key="2">
    <source>
        <dbReference type="ARBA" id="ARBA00022448"/>
    </source>
</evidence>
<feature type="transmembrane region" description="Helical" evidence="9">
    <location>
        <begin position="138"/>
        <end position="161"/>
    </location>
</feature>
<organism evidence="10 11">
    <name type="scientific">Geodermatophilus nigrescens</name>
    <dbReference type="NCBI Taxonomy" id="1070870"/>
    <lineage>
        <taxon>Bacteria</taxon>
        <taxon>Bacillati</taxon>
        <taxon>Actinomycetota</taxon>
        <taxon>Actinomycetes</taxon>
        <taxon>Geodermatophilales</taxon>
        <taxon>Geodermatophilaceae</taxon>
        <taxon>Geodermatophilus</taxon>
    </lineage>
</organism>
<keyword evidence="4 9" id="KW-0812">Transmembrane</keyword>
<dbReference type="CDD" id="cd06582">
    <property type="entry name" value="TM_PBP1_LivH_like"/>
    <property type="match status" value="1"/>
</dbReference>
<dbReference type="Pfam" id="PF02653">
    <property type="entry name" value="BPD_transp_2"/>
    <property type="match status" value="1"/>
</dbReference>
<feature type="transmembrane region" description="Helical" evidence="9">
    <location>
        <begin position="222"/>
        <end position="248"/>
    </location>
</feature>
<keyword evidence="5" id="KW-0029">Amino-acid transport</keyword>
<feature type="transmembrane region" description="Helical" evidence="9">
    <location>
        <begin position="260"/>
        <end position="277"/>
    </location>
</feature>
<dbReference type="OrthoDB" id="9807115at2"/>
<dbReference type="GO" id="GO:0006865">
    <property type="term" value="P:amino acid transport"/>
    <property type="evidence" value="ECO:0007669"/>
    <property type="project" value="UniProtKB-KW"/>
</dbReference>
<evidence type="ECO:0000256" key="4">
    <source>
        <dbReference type="ARBA" id="ARBA00022692"/>
    </source>
</evidence>
<keyword evidence="6 9" id="KW-1133">Transmembrane helix</keyword>
<keyword evidence="11" id="KW-1185">Reference proteome</keyword>
<name>A0A1M5IS74_9ACTN</name>
<dbReference type="GO" id="GO:0022857">
    <property type="term" value="F:transmembrane transporter activity"/>
    <property type="evidence" value="ECO:0007669"/>
    <property type="project" value="InterPro"/>
</dbReference>
<evidence type="ECO:0000256" key="8">
    <source>
        <dbReference type="ARBA" id="ARBA00037998"/>
    </source>
</evidence>
<proteinExistence type="inferred from homology"/>
<gene>
    <name evidence="10" type="ORF">SAMN05444351_2185</name>
</gene>
<feature type="transmembrane region" description="Helical" evidence="9">
    <location>
        <begin position="90"/>
        <end position="110"/>
    </location>
</feature>
<comment type="similarity">
    <text evidence="8">Belongs to the binding-protein-dependent transport system permease family. LivHM subfamily.</text>
</comment>
<dbReference type="PANTHER" id="PTHR11795">
    <property type="entry name" value="BRANCHED-CHAIN AMINO ACID TRANSPORT SYSTEM PERMEASE PROTEIN LIVH"/>
    <property type="match status" value="1"/>
</dbReference>
<feature type="transmembrane region" description="Helical" evidence="9">
    <location>
        <begin position="33"/>
        <end position="52"/>
    </location>
</feature>
<dbReference type="AlphaFoldDB" id="A0A1M5IS74"/>
<keyword evidence="2" id="KW-0813">Transport</keyword>